<organism evidence="12 13">
    <name type="scientific">Methermicoccus shengliensis</name>
    <dbReference type="NCBI Taxonomy" id="660064"/>
    <lineage>
        <taxon>Archaea</taxon>
        <taxon>Methanobacteriati</taxon>
        <taxon>Methanobacteriota</taxon>
        <taxon>Stenosarchaea group</taxon>
        <taxon>Methanomicrobia</taxon>
        <taxon>Methanosarcinales</taxon>
        <taxon>Methermicoccaceae</taxon>
        <taxon>Methermicoccus</taxon>
    </lineage>
</organism>
<protein>
    <recommendedName>
        <fullName evidence="10">Carbamoyl phosphate synthase small chain</fullName>
        <ecNumber evidence="10">6.3.5.5</ecNumber>
    </recommendedName>
    <alternativeName>
        <fullName evidence="10">Carbamoyl phosphate synthetase glutamine chain</fullName>
    </alternativeName>
</protein>
<evidence type="ECO:0000313" key="12">
    <source>
        <dbReference type="EMBL" id="HIH69816.1"/>
    </source>
</evidence>
<evidence type="ECO:0000256" key="8">
    <source>
        <dbReference type="ARBA" id="ARBA00022975"/>
    </source>
</evidence>
<dbReference type="HAMAP" id="MF_01209">
    <property type="entry name" value="CPSase_S_chain"/>
    <property type="match status" value="1"/>
</dbReference>
<evidence type="ECO:0000256" key="10">
    <source>
        <dbReference type="HAMAP-Rule" id="MF_01209"/>
    </source>
</evidence>
<feature type="binding site" evidence="10">
    <location>
        <position position="249"/>
    </location>
    <ligand>
        <name>L-glutamine</name>
        <dbReference type="ChEBI" id="CHEBI:58359"/>
    </ligand>
</feature>
<comment type="caution">
    <text evidence="12">The sequence shown here is derived from an EMBL/GenBank/DDBJ whole genome shotgun (WGS) entry which is preliminary data.</text>
</comment>
<keyword evidence="5 10" id="KW-0547">Nucleotide-binding</keyword>
<dbReference type="GO" id="GO:0006526">
    <property type="term" value="P:L-arginine biosynthetic process"/>
    <property type="evidence" value="ECO:0007669"/>
    <property type="project" value="UniProtKB-UniRule"/>
</dbReference>
<feature type="domain" description="Carbamoyl-phosphate synthase small subunit N-terminal" evidence="11">
    <location>
        <begin position="1"/>
        <end position="131"/>
    </location>
</feature>
<dbReference type="PANTHER" id="PTHR43418">
    <property type="entry name" value="MULTIFUNCTIONAL TRYPTOPHAN BIOSYNTHESIS PROTEIN-RELATED"/>
    <property type="match status" value="1"/>
</dbReference>
<evidence type="ECO:0000256" key="5">
    <source>
        <dbReference type="ARBA" id="ARBA00022741"/>
    </source>
</evidence>
<feature type="active site" description="Nucleophile" evidence="10">
    <location>
        <position position="248"/>
    </location>
</feature>
<feature type="active site" evidence="10">
    <location>
        <position position="335"/>
    </location>
</feature>
<dbReference type="Pfam" id="PF00988">
    <property type="entry name" value="CPSase_sm_chain"/>
    <property type="match status" value="1"/>
</dbReference>
<dbReference type="InterPro" id="IPR006274">
    <property type="entry name" value="CarbamoylP_synth_ssu"/>
</dbReference>
<dbReference type="SUPFAM" id="SSF52021">
    <property type="entry name" value="Carbamoyl phosphate synthetase, small subunit N-terminal domain"/>
    <property type="match status" value="1"/>
</dbReference>
<comment type="similarity">
    <text evidence="2 10">Belongs to the CarA family.</text>
</comment>
<dbReference type="PROSITE" id="PS51273">
    <property type="entry name" value="GATASE_TYPE_1"/>
    <property type="match status" value="1"/>
</dbReference>
<dbReference type="AlphaFoldDB" id="A0A832RYR8"/>
<comment type="catalytic activity">
    <reaction evidence="9 10">
        <text>hydrogencarbonate + L-glutamine + 2 ATP + H2O = carbamoyl phosphate + L-glutamate + 2 ADP + phosphate + 2 H(+)</text>
        <dbReference type="Rhea" id="RHEA:18633"/>
        <dbReference type="ChEBI" id="CHEBI:15377"/>
        <dbReference type="ChEBI" id="CHEBI:15378"/>
        <dbReference type="ChEBI" id="CHEBI:17544"/>
        <dbReference type="ChEBI" id="CHEBI:29985"/>
        <dbReference type="ChEBI" id="CHEBI:30616"/>
        <dbReference type="ChEBI" id="CHEBI:43474"/>
        <dbReference type="ChEBI" id="CHEBI:58228"/>
        <dbReference type="ChEBI" id="CHEBI:58359"/>
        <dbReference type="ChEBI" id="CHEBI:456216"/>
        <dbReference type="EC" id="6.3.5.5"/>
    </reaction>
</comment>
<keyword evidence="8 10" id="KW-0665">Pyrimidine biosynthesis</keyword>
<dbReference type="SMART" id="SM01097">
    <property type="entry name" value="CPSase_sm_chain"/>
    <property type="match status" value="1"/>
</dbReference>
<feature type="binding site" evidence="10">
    <location>
        <position position="221"/>
    </location>
    <ligand>
        <name>L-glutamine</name>
        <dbReference type="ChEBI" id="CHEBI:58359"/>
    </ligand>
</feature>
<dbReference type="Proteomes" id="UP000600363">
    <property type="component" value="Unassembled WGS sequence"/>
</dbReference>
<dbReference type="NCBIfam" id="TIGR01368">
    <property type="entry name" value="CPSaseIIsmall"/>
    <property type="match status" value="1"/>
</dbReference>
<name>A0A832RYR8_9EURY</name>
<gene>
    <name evidence="10 12" type="primary">carA</name>
    <name evidence="12" type="ORF">HA299_04255</name>
</gene>
<dbReference type="Gene3D" id="3.50.30.20">
    <property type="entry name" value="Carbamoyl-phosphate synthase small subunit, N-terminal domain"/>
    <property type="match status" value="1"/>
</dbReference>
<comment type="catalytic activity">
    <reaction evidence="10">
        <text>L-glutamine + H2O = L-glutamate + NH4(+)</text>
        <dbReference type="Rhea" id="RHEA:15889"/>
        <dbReference type="ChEBI" id="CHEBI:15377"/>
        <dbReference type="ChEBI" id="CHEBI:28938"/>
        <dbReference type="ChEBI" id="CHEBI:29985"/>
        <dbReference type="ChEBI" id="CHEBI:58359"/>
    </reaction>
</comment>
<dbReference type="NCBIfam" id="NF009475">
    <property type="entry name" value="PRK12838.1"/>
    <property type="match status" value="1"/>
</dbReference>
<evidence type="ECO:0000256" key="4">
    <source>
        <dbReference type="ARBA" id="ARBA00022598"/>
    </source>
</evidence>
<evidence type="ECO:0000256" key="3">
    <source>
        <dbReference type="ARBA" id="ARBA00022571"/>
    </source>
</evidence>
<dbReference type="InterPro" id="IPR017926">
    <property type="entry name" value="GATASE"/>
</dbReference>
<dbReference type="UniPathway" id="UPA00070">
    <property type="reaction ID" value="UER00115"/>
</dbReference>
<sequence length="357" mass="38958">MEAVLGIEDGTVVHASSAGAEGVVCGELVFTTQYTGYEEALTDPSYRGQVLMFTYPLIGNYGVSRRRFQSEHVQVEAMVVHELCTTPSHYQSRMSLGELFEQEGKIALYGVDTRALTIKLRSRGTLRCCILAGSSDGERAVELARAHPDISDIDLVPKVTCSEPYRIEGKGPKFAVLDLGIKQSMLDNLVKRGCCVDVFPYGTRADEIMAHKPDALLVSNGPGDPARAVHAIEVVRELAGTLPIYGICFGHQIISLALGARTYKLKFGHRGANQPVKDVRTGSVYITSQNHGFAVDAHSAEDTELAITHINLNDDTVEGVESRYLQIRGVQFHPEACPGPYDTEGAFFDEVVKEVAR</sequence>
<dbReference type="InterPro" id="IPR002474">
    <property type="entry name" value="CarbamoylP_synth_ssu_N"/>
</dbReference>
<dbReference type="GO" id="GO:0006541">
    <property type="term" value="P:glutamine metabolic process"/>
    <property type="evidence" value="ECO:0007669"/>
    <property type="project" value="InterPro"/>
</dbReference>
<dbReference type="PRINTS" id="PR00099">
    <property type="entry name" value="CPSGATASE"/>
</dbReference>
<evidence type="ECO:0000256" key="2">
    <source>
        <dbReference type="ARBA" id="ARBA00007800"/>
    </source>
</evidence>
<dbReference type="CDD" id="cd01744">
    <property type="entry name" value="GATase1_CPSase"/>
    <property type="match status" value="1"/>
</dbReference>
<comment type="subunit">
    <text evidence="10">Composed of two chains; the small (or glutamine) chain promotes the hydrolysis of glutamine to ammonia, which is used by the large (or ammonia) chain to synthesize carbamoyl phosphate. Tetramer of heterodimers (alpha,beta)4.</text>
</comment>
<feature type="binding site" evidence="10">
    <location>
        <position position="252"/>
    </location>
    <ligand>
        <name>L-glutamine</name>
        <dbReference type="ChEBI" id="CHEBI:58359"/>
    </ligand>
</feature>
<dbReference type="Pfam" id="PF00117">
    <property type="entry name" value="GATase"/>
    <property type="match status" value="1"/>
</dbReference>
<dbReference type="InterPro" id="IPR036480">
    <property type="entry name" value="CarbP_synth_ssu_N_sf"/>
</dbReference>
<comment type="pathway">
    <text evidence="10">Pyrimidine metabolism; UMP biosynthesis via de novo pathway; (S)-dihydroorotate from bicarbonate: step 1/3.</text>
</comment>
<dbReference type="InterPro" id="IPR029062">
    <property type="entry name" value="Class_I_gatase-like"/>
</dbReference>
<dbReference type="SUPFAM" id="SSF52317">
    <property type="entry name" value="Class I glutamine amidotransferase-like"/>
    <property type="match status" value="1"/>
</dbReference>
<dbReference type="GO" id="GO:0044205">
    <property type="term" value="P:'de novo' UMP biosynthetic process"/>
    <property type="evidence" value="ECO:0007669"/>
    <property type="project" value="UniProtKB-UniRule"/>
</dbReference>
<dbReference type="EC" id="6.3.5.5" evidence="10"/>
<evidence type="ECO:0000259" key="11">
    <source>
        <dbReference type="SMART" id="SM01097"/>
    </source>
</evidence>
<feature type="binding site" evidence="10">
    <location>
        <position position="293"/>
    </location>
    <ligand>
        <name>L-glutamine</name>
        <dbReference type="ChEBI" id="CHEBI:58359"/>
    </ligand>
</feature>
<evidence type="ECO:0000256" key="1">
    <source>
        <dbReference type="ARBA" id="ARBA00005077"/>
    </source>
</evidence>
<dbReference type="GO" id="GO:0005524">
    <property type="term" value="F:ATP binding"/>
    <property type="evidence" value="ECO:0007669"/>
    <property type="project" value="UniProtKB-UniRule"/>
</dbReference>
<proteinExistence type="inferred from homology"/>
<reference evidence="12" key="1">
    <citation type="journal article" date="2020" name="bioRxiv">
        <title>A rank-normalized archaeal taxonomy based on genome phylogeny resolves widespread incomplete and uneven classifications.</title>
        <authorList>
            <person name="Rinke C."/>
            <person name="Chuvochina M."/>
            <person name="Mussig A.J."/>
            <person name="Chaumeil P.-A."/>
            <person name="Waite D.W."/>
            <person name="Whitman W.B."/>
            <person name="Parks D.H."/>
            <person name="Hugenholtz P."/>
        </authorList>
    </citation>
    <scope>NUCLEOTIDE SEQUENCE</scope>
    <source>
        <strain evidence="12">UBA12518</strain>
    </source>
</reference>
<dbReference type="PRINTS" id="PR00097">
    <property type="entry name" value="ANTSNTHASEII"/>
</dbReference>
<feature type="binding site" evidence="10">
    <location>
        <position position="45"/>
    </location>
    <ligand>
        <name>L-glutamine</name>
        <dbReference type="ChEBI" id="CHEBI:58359"/>
    </ligand>
</feature>
<evidence type="ECO:0000256" key="7">
    <source>
        <dbReference type="ARBA" id="ARBA00022962"/>
    </source>
</evidence>
<evidence type="ECO:0000256" key="9">
    <source>
        <dbReference type="ARBA" id="ARBA00048816"/>
    </source>
</evidence>
<keyword evidence="4 10" id="KW-0436">Ligase</keyword>
<dbReference type="UniPathway" id="UPA00068">
    <property type="reaction ID" value="UER00171"/>
</dbReference>
<keyword evidence="6 10" id="KW-0067">ATP-binding</keyword>
<dbReference type="GO" id="GO:0006207">
    <property type="term" value="P:'de novo' pyrimidine nucleobase biosynthetic process"/>
    <property type="evidence" value="ECO:0007669"/>
    <property type="project" value="InterPro"/>
</dbReference>
<comment type="pathway">
    <text evidence="1 10">Amino-acid biosynthesis; L-arginine biosynthesis; carbamoyl phosphate from bicarbonate: step 1/1.</text>
</comment>
<dbReference type="PANTHER" id="PTHR43418:SF7">
    <property type="entry name" value="CARBAMOYL-PHOSPHATE SYNTHASE SMALL CHAIN"/>
    <property type="match status" value="1"/>
</dbReference>
<dbReference type="EMBL" id="DUIH01000013">
    <property type="protein sequence ID" value="HIH69816.1"/>
    <property type="molecule type" value="Genomic_DNA"/>
</dbReference>
<feature type="region of interest" description="CPSase" evidence="10">
    <location>
        <begin position="1"/>
        <end position="172"/>
    </location>
</feature>
<comment type="function">
    <text evidence="10">Small subunit of the glutamine-dependent carbamoyl phosphate synthetase (CPSase). CPSase catalyzes the formation of carbamoyl phosphate from the ammonia moiety of glutamine, carbonate, and phosphate donated by ATP, constituting the first step of 2 biosynthetic pathways, one leading to arginine and/or urea and the other to pyrimidine nucleotides. The small subunit (glutamine amidotransferase) binds and cleaves glutamine to supply the large subunit with the substrate ammonia.</text>
</comment>
<dbReference type="PRINTS" id="PR00096">
    <property type="entry name" value="GATASE"/>
</dbReference>
<feature type="binding site" evidence="10">
    <location>
        <position position="292"/>
    </location>
    <ligand>
        <name>L-glutamine</name>
        <dbReference type="ChEBI" id="CHEBI:58359"/>
    </ligand>
</feature>
<feature type="binding site" evidence="10">
    <location>
        <position position="290"/>
    </location>
    <ligand>
        <name>L-glutamine</name>
        <dbReference type="ChEBI" id="CHEBI:58359"/>
    </ligand>
</feature>
<dbReference type="Gene3D" id="3.40.50.880">
    <property type="match status" value="1"/>
</dbReference>
<dbReference type="InterPro" id="IPR035686">
    <property type="entry name" value="CPSase_GATase1"/>
</dbReference>
<feature type="active site" evidence="10">
    <location>
        <position position="333"/>
    </location>
</feature>
<keyword evidence="7 10" id="KW-0315">Glutamine amidotransferase</keyword>
<evidence type="ECO:0000313" key="13">
    <source>
        <dbReference type="Proteomes" id="UP000600363"/>
    </source>
</evidence>
<dbReference type="GO" id="GO:0004088">
    <property type="term" value="F:carbamoyl-phosphate synthase (glutamine-hydrolyzing) activity"/>
    <property type="evidence" value="ECO:0007669"/>
    <property type="project" value="UniProtKB-UniRule"/>
</dbReference>
<accession>A0A832RYR8</accession>
<dbReference type="InterPro" id="IPR050472">
    <property type="entry name" value="Anth_synth/Amidotransfase"/>
</dbReference>
<evidence type="ECO:0000256" key="6">
    <source>
        <dbReference type="ARBA" id="ARBA00022840"/>
    </source>
</evidence>
<dbReference type="RefSeq" id="WP_042685147.1">
    <property type="nucleotide sequence ID" value="NZ_DUIH01000013.1"/>
</dbReference>
<feature type="binding site" evidence="10">
    <location>
        <position position="223"/>
    </location>
    <ligand>
        <name>L-glutamine</name>
        <dbReference type="ChEBI" id="CHEBI:58359"/>
    </ligand>
</feature>
<keyword evidence="10" id="KW-0028">Amino-acid biosynthesis</keyword>
<keyword evidence="3 10" id="KW-0055">Arginine biosynthesis</keyword>